<feature type="domain" description="CNH" evidence="2">
    <location>
        <begin position="7"/>
        <end position="143"/>
    </location>
</feature>
<dbReference type="GO" id="GO:0005085">
    <property type="term" value="F:guanyl-nucleotide exchange factor activity"/>
    <property type="evidence" value="ECO:0007669"/>
    <property type="project" value="UniProtKB-KW"/>
</dbReference>
<keyword evidence="4" id="KW-1185">Reference proteome</keyword>
<name>A0A9N9NJ99_9GLOM</name>
<evidence type="ECO:0000256" key="1">
    <source>
        <dbReference type="ARBA" id="ARBA00022658"/>
    </source>
</evidence>
<evidence type="ECO:0000313" key="3">
    <source>
        <dbReference type="EMBL" id="CAG8739056.1"/>
    </source>
</evidence>
<dbReference type="OrthoDB" id="2272012at2759"/>
<accession>A0A9N9NJ99</accession>
<dbReference type="PANTHER" id="PTHR46572:SF2">
    <property type="entry name" value="RHO1 GDP-GTP EXCHANGE PROTEIN 1-RELATED"/>
    <property type="match status" value="1"/>
</dbReference>
<reference evidence="3" key="1">
    <citation type="submission" date="2021-06" db="EMBL/GenBank/DDBJ databases">
        <authorList>
            <person name="Kallberg Y."/>
            <person name="Tangrot J."/>
            <person name="Rosling A."/>
        </authorList>
    </citation>
    <scope>NUCLEOTIDE SEQUENCE</scope>
    <source>
        <strain evidence="3">FL966</strain>
    </source>
</reference>
<evidence type="ECO:0000313" key="4">
    <source>
        <dbReference type="Proteomes" id="UP000789759"/>
    </source>
</evidence>
<dbReference type="InterPro" id="IPR001180">
    <property type="entry name" value="CNH_dom"/>
</dbReference>
<dbReference type="AlphaFoldDB" id="A0A9N9NJ99"/>
<comment type="caution">
    <text evidence="3">The sequence shown here is derived from an EMBL/GenBank/DDBJ whole genome shotgun (WGS) entry which is preliminary data.</text>
</comment>
<dbReference type="EMBL" id="CAJVQA010015754">
    <property type="protein sequence ID" value="CAG8739056.1"/>
    <property type="molecule type" value="Genomic_DNA"/>
</dbReference>
<keyword evidence="1" id="KW-0344">Guanine-nucleotide releasing factor</keyword>
<gene>
    <name evidence="3" type="ORF">CPELLU_LOCUS13984</name>
</gene>
<feature type="domain" description="CNH" evidence="2">
    <location>
        <begin position="163"/>
        <end position="213"/>
    </location>
</feature>
<organism evidence="3 4">
    <name type="scientific">Cetraspora pellucida</name>
    <dbReference type="NCBI Taxonomy" id="1433469"/>
    <lineage>
        <taxon>Eukaryota</taxon>
        <taxon>Fungi</taxon>
        <taxon>Fungi incertae sedis</taxon>
        <taxon>Mucoromycota</taxon>
        <taxon>Glomeromycotina</taxon>
        <taxon>Glomeromycetes</taxon>
        <taxon>Diversisporales</taxon>
        <taxon>Gigasporaceae</taxon>
        <taxon>Cetraspora</taxon>
    </lineage>
</organism>
<dbReference type="Proteomes" id="UP000789759">
    <property type="component" value="Unassembled WGS sequence"/>
</dbReference>
<protein>
    <submittedName>
        <fullName evidence="3">5145_t:CDS:1</fullName>
    </submittedName>
</protein>
<sequence length="254" mass="28905">MKIIFYDKNPYSYPIDALESDNTNGASKRSIKISANIRFFKSGTCCGKTLITVVKTLITVVKYSIIQSTIKILEPDEQIIRSTFKLVRDSSNILKTYKRKEFGMPAEVTSVHYLKKHLCLGFAEGFQVVTLETLKIQALLHPEDSFHDFNLPSLLLRKGLDKLITWKGTPNSFAFHSPYVFAFEPSFIEIRHIETGLLEQFITEHNIRYLCSNPRISTVDALCKNSTLTSLVLRDNNISFKVESNNSSSLKILQ</sequence>
<dbReference type="Pfam" id="PF00780">
    <property type="entry name" value="CNH"/>
    <property type="match status" value="2"/>
</dbReference>
<dbReference type="PANTHER" id="PTHR46572">
    <property type="entry name" value="RHO1 GDP-GTP EXCHANGE PROTEIN 1-RELATED"/>
    <property type="match status" value="1"/>
</dbReference>
<proteinExistence type="predicted"/>
<dbReference type="InterPro" id="IPR052233">
    <property type="entry name" value="Rho-type_GEFs"/>
</dbReference>
<evidence type="ECO:0000259" key="2">
    <source>
        <dbReference type="Pfam" id="PF00780"/>
    </source>
</evidence>